<feature type="compositionally biased region" description="Polar residues" evidence="1">
    <location>
        <begin position="165"/>
        <end position="175"/>
    </location>
</feature>
<dbReference type="Proteomes" id="UP000494178">
    <property type="component" value="Unassembled WGS sequence"/>
</dbReference>
<sequence length="219" mass="24553">MKLSGIVKEVKLVKLGEIDAFLVGLEIEEKVIHFPIATKYLANVKLEEENEFEFNCYPGGYEPTLNAEPAENQVEAKAEPKLIELTDDEIKAMYGIDSETHEPKVLVPKIPINLVQLTDEDLVKQAKNQSNTKKKGQQQEAPADVDLMAQLENKLANEGSEAVDTKQNQTESTTNTDKEGENENFEFPKHKSNQEPVTTAEDVEEADEDPDPMDYNSVF</sequence>
<feature type="compositionally biased region" description="Acidic residues" evidence="1">
    <location>
        <begin position="201"/>
        <end position="212"/>
    </location>
</feature>
<dbReference type="Proteomes" id="UP000494265">
    <property type="component" value="Unassembled WGS sequence"/>
</dbReference>
<evidence type="ECO:0000313" key="4">
    <source>
        <dbReference type="EMBL" id="GET11993.1"/>
    </source>
</evidence>
<dbReference type="EMBL" id="BLAM01000123">
    <property type="protein sequence ID" value="GET06211.1"/>
    <property type="molecule type" value="Genomic_DNA"/>
</dbReference>
<protein>
    <submittedName>
        <fullName evidence="2">Uncharacterized protein</fullName>
    </submittedName>
</protein>
<dbReference type="RefSeq" id="WP_172576522.1">
    <property type="nucleotide sequence ID" value="NZ_BLAM01000123.1"/>
</dbReference>
<dbReference type="EMBL" id="BLAP01000026">
    <property type="protein sequence ID" value="GET11993.1"/>
    <property type="molecule type" value="Genomic_DNA"/>
</dbReference>
<evidence type="ECO:0000256" key="1">
    <source>
        <dbReference type="SAM" id="MobiDB-lite"/>
    </source>
</evidence>
<reference evidence="4" key="1">
    <citation type="submission" date="2019-10" db="EMBL/GenBank/DDBJ databases">
        <title>Lactobacillus agilis SN811 Whole Genome Sequencing Project.</title>
        <authorList>
            <person name="Suzuki S."/>
            <person name="Endo A."/>
            <person name="Maeno S."/>
            <person name="Shiwa Y."/>
            <person name="Matsutani M."/>
            <person name="Kajikawa A."/>
        </authorList>
    </citation>
    <scope>NUCLEOTIDE SEQUENCE</scope>
    <source>
        <strain evidence="4">SN811</strain>
    </source>
</reference>
<reference evidence="3" key="2">
    <citation type="submission" date="2019-10" db="EMBL/GenBank/DDBJ databases">
        <title>Lactobacillus agilis SY111 Whole Genome Sequencing Project.</title>
        <authorList>
            <person name="Suzuki S."/>
            <person name="Endo A."/>
            <person name="Maeno S."/>
            <person name="Shiwa Y."/>
            <person name="Matsutani M."/>
            <person name="Kajikawa A."/>
        </authorList>
    </citation>
    <scope>NUCLEOTIDE SEQUENCE</scope>
    <source>
        <strain evidence="3">SY111</strain>
    </source>
</reference>
<proteinExistence type="predicted"/>
<accession>A0A6F9XLR8</accession>
<organism evidence="2">
    <name type="scientific">Ligilactobacillus agilis</name>
    <dbReference type="NCBI Taxonomy" id="1601"/>
    <lineage>
        <taxon>Bacteria</taxon>
        <taxon>Bacillati</taxon>
        <taxon>Bacillota</taxon>
        <taxon>Bacilli</taxon>
        <taxon>Lactobacillales</taxon>
        <taxon>Lactobacillaceae</taxon>
        <taxon>Ligilactobacillus</taxon>
    </lineage>
</organism>
<comment type="caution">
    <text evidence="2">The sequence shown here is derived from an EMBL/GenBank/DDBJ whole genome shotgun (WGS) entry which is preliminary data.</text>
</comment>
<name>A0A6F9XLR8_9LACO</name>
<dbReference type="EMBL" id="BLAN01000004">
    <property type="protein sequence ID" value="GET07452.1"/>
    <property type="molecule type" value="Genomic_DNA"/>
</dbReference>
<evidence type="ECO:0000313" key="3">
    <source>
        <dbReference type="EMBL" id="GET07452.1"/>
    </source>
</evidence>
<feature type="compositionally biased region" description="Basic and acidic residues" evidence="1">
    <location>
        <begin position="176"/>
        <end position="193"/>
    </location>
</feature>
<reference evidence="2" key="3">
    <citation type="submission" date="2019-10" db="EMBL/GenBank/DDBJ databases">
        <title>Lactobacillus agilis SY212 Whole Genome Sequencing Project.</title>
        <authorList>
            <person name="Suzuki S."/>
            <person name="Endo A."/>
            <person name="Maeno S."/>
            <person name="Shiwa Y."/>
            <person name="Matsutani M."/>
            <person name="Kajikawa A."/>
        </authorList>
    </citation>
    <scope>NUCLEOTIDE SEQUENCE</scope>
    <source>
        <strain evidence="2">SY212</strain>
    </source>
</reference>
<feature type="region of interest" description="Disordered" evidence="1">
    <location>
        <begin position="157"/>
        <end position="219"/>
    </location>
</feature>
<dbReference type="AlphaFoldDB" id="A0A6F9XLR8"/>
<evidence type="ECO:0000313" key="2">
    <source>
        <dbReference type="EMBL" id="GET06211.1"/>
    </source>
</evidence>
<dbReference type="Proteomes" id="UP000494160">
    <property type="component" value="Unassembled WGS sequence"/>
</dbReference>
<gene>
    <name evidence="4" type="ORF">SN811_04930</name>
    <name evidence="3" type="ORF">SY111_00760</name>
    <name evidence="2" type="ORF">SY212_12410</name>
</gene>